<dbReference type="InterPro" id="IPR006311">
    <property type="entry name" value="TAT_signal"/>
</dbReference>
<evidence type="ECO:0000259" key="6">
    <source>
        <dbReference type="PROSITE" id="PS50983"/>
    </source>
</evidence>
<keyword evidence="4" id="KW-0410">Iron transport</keyword>
<dbReference type="PANTHER" id="PTHR30532">
    <property type="entry name" value="IRON III DICITRATE-BINDING PERIPLASMIC PROTEIN"/>
    <property type="match status" value="1"/>
</dbReference>
<dbReference type="NCBIfam" id="NF008200">
    <property type="entry name" value="PRK10957.1"/>
    <property type="match status" value="1"/>
</dbReference>
<comment type="caution">
    <text evidence="7">The sequence shown here is derived from an EMBL/GenBank/DDBJ whole genome shotgun (WGS) entry which is preliminary data.</text>
</comment>
<keyword evidence="8" id="KW-1185">Reference proteome</keyword>
<comment type="subcellular location">
    <subcellularLocation>
        <location evidence="1">Cell envelope</location>
    </subcellularLocation>
</comment>
<feature type="domain" description="Fe/B12 periplasmic-binding" evidence="6">
    <location>
        <begin position="68"/>
        <end position="339"/>
    </location>
</feature>
<reference evidence="7" key="1">
    <citation type="journal article" date="2014" name="Int. J. Syst. Evol. Microbiol.">
        <title>Complete genome sequence of Corynebacterium casei LMG S-19264T (=DSM 44701T), isolated from a smear-ripened cheese.</title>
        <authorList>
            <consortium name="US DOE Joint Genome Institute (JGI-PGF)"/>
            <person name="Walter F."/>
            <person name="Albersmeier A."/>
            <person name="Kalinowski J."/>
            <person name="Ruckert C."/>
        </authorList>
    </citation>
    <scope>NUCLEOTIDE SEQUENCE</scope>
    <source>
        <strain evidence="7">CCM 7897</strain>
    </source>
</reference>
<dbReference type="PANTHER" id="PTHR30532:SF24">
    <property type="entry name" value="FERRIC ENTEROBACTIN-BINDING PERIPLASMIC PROTEIN FEPB"/>
    <property type="match status" value="1"/>
</dbReference>
<proteinExistence type="inferred from homology"/>
<evidence type="ECO:0000256" key="5">
    <source>
        <dbReference type="ARBA" id="ARBA00022729"/>
    </source>
</evidence>
<dbReference type="Gene3D" id="3.40.50.1980">
    <property type="entry name" value="Nitrogenase molybdenum iron protein domain"/>
    <property type="match status" value="2"/>
</dbReference>
<organism evidence="7 8">
    <name type="scientific">Azorhizobium oxalatiphilum</name>
    <dbReference type="NCBI Taxonomy" id="980631"/>
    <lineage>
        <taxon>Bacteria</taxon>
        <taxon>Pseudomonadati</taxon>
        <taxon>Pseudomonadota</taxon>
        <taxon>Alphaproteobacteria</taxon>
        <taxon>Hyphomicrobiales</taxon>
        <taxon>Xanthobacteraceae</taxon>
        <taxon>Azorhizobium</taxon>
    </lineage>
</organism>
<dbReference type="PROSITE" id="PS51318">
    <property type="entry name" value="TAT"/>
    <property type="match status" value="1"/>
</dbReference>
<dbReference type="Pfam" id="PF01497">
    <property type="entry name" value="Peripla_BP_2"/>
    <property type="match status" value="1"/>
</dbReference>
<evidence type="ECO:0000313" key="8">
    <source>
        <dbReference type="Proteomes" id="UP000606044"/>
    </source>
</evidence>
<dbReference type="FunFam" id="3.40.50.1980:FF:000009">
    <property type="entry name" value="Iron-enterobactin transporter periplasmic binding protein"/>
    <property type="match status" value="1"/>
</dbReference>
<sequence>MAGVSDVTVAAASRRELVRAGLRLAGLLLAAVLLVQPVAAQAQLQAQSWPRTVSHEAGELTLPAKPLRIVSTSPSVTGILLAIGAPVVASAATTPSPLTDRKGFFAQWAEVADTRGVKVLYGNLQFDIEAVIGARPDLVVASATGADSGMPYLAELKAQGIPTLVVNYSNNSWQDIALQLGKALGLEAEADAAVKRFDAHAAEVAARITPPRAPVSIVGYNIGSSYSVAQPTGTQARLLQALGFTVVGLPAGMATNVARASDYDFVSRENLSAAIQGESVFLLRGTDKDVAAFLADPVLANHPAVVNKRVYALGPTSFRIDYYSGLQMVDRVAAAFAKP</sequence>
<dbReference type="SUPFAM" id="SSF53807">
    <property type="entry name" value="Helical backbone' metal receptor"/>
    <property type="match status" value="1"/>
</dbReference>
<comment type="similarity">
    <text evidence="2">Belongs to the bacterial solute-binding protein 8 family.</text>
</comment>
<reference evidence="7" key="2">
    <citation type="submission" date="2020-09" db="EMBL/GenBank/DDBJ databases">
        <authorList>
            <person name="Sun Q."/>
            <person name="Sedlacek I."/>
        </authorList>
    </citation>
    <scope>NUCLEOTIDE SEQUENCE</scope>
    <source>
        <strain evidence="7">CCM 7897</strain>
    </source>
</reference>
<dbReference type="GO" id="GO:0030288">
    <property type="term" value="C:outer membrane-bounded periplasmic space"/>
    <property type="evidence" value="ECO:0007669"/>
    <property type="project" value="TreeGrafter"/>
</dbReference>
<keyword evidence="3" id="KW-0813">Transport</keyword>
<gene>
    <name evidence="7" type="primary">fepB</name>
    <name evidence="7" type="ORF">GCM10007301_06820</name>
</gene>
<keyword evidence="4" id="KW-0408">Iron</keyword>
<evidence type="ECO:0000256" key="1">
    <source>
        <dbReference type="ARBA" id="ARBA00004196"/>
    </source>
</evidence>
<dbReference type="RefSeq" id="WP_188575400.1">
    <property type="nucleotide sequence ID" value="NZ_BMCT01000001.1"/>
</dbReference>
<evidence type="ECO:0000256" key="3">
    <source>
        <dbReference type="ARBA" id="ARBA00022448"/>
    </source>
</evidence>
<dbReference type="Proteomes" id="UP000606044">
    <property type="component" value="Unassembled WGS sequence"/>
</dbReference>
<keyword evidence="4" id="KW-0406">Ion transport</keyword>
<dbReference type="EMBL" id="BMCT01000001">
    <property type="protein sequence ID" value="GGF50161.1"/>
    <property type="molecule type" value="Genomic_DNA"/>
</dbReference>
<dbReference type="PROSITE" id="PS50983">
    <property type="entry name" value="FE_B12_PBP"/>
    <property type="match status" value="1"/>
</dbReference>
<evidence type="ECO:0000256" key="4">
    <source>
        <dbReference type="ARBA" id="ARBA00022496"/>
    </source>
</evidence>
<keyword evidence="5" id="KW-0732">Signal</keyword>
<dbReference type="InterPro" id="IPR051313">
    <property type="entry name" value="Bact_iron-sidero_bind"/>
</dbReference>
<name>A0A917BL11_9HYPH</name>
<evidence type="ECO:0000256" key="2">
    <source>
        <dbReference type="ARBA" id="ARBA00008814"/>
    </source>
</evidence>
<dbReference type="AlphaFoldDB" id="A0A917BL11"/>
<dbReference type="GO" id="GO:1901678">
    <property type="term" value="P:iron coordination entity transport"/>
    <property type="evidence" value="ECO:0007669"/>
    <property type="project" value="UniProtKB-ARBA"/>
</dbReference>
<protein>
    <submittedName>
        <fullName evidence="7">Iron-enterobactin transporter periplasmic-binding protein</fullName>
    </submittedName>
</protein>
<evidence type="ECO:0000313" key="7">
    <source>
        <dbReference type="EMBL" id="GGF50161.1"/>
    </source>
</evidence>
<dbReference type="InterPro" id="IPR002491">
    <property type="entry name" value="ABC_transptr_periplasmic_BD"/>
</dbReference>
<accession>A0A917BL11</accession>